<gene>
    <name evidence="5" type="ORF">WMO26_13095</name>
</gene>
<keyword evidence="2" id="KW-0170">Cobalt</keyword>
<evidence type="ECO:0000259" key="3">
    <source>
        <dbReference type="PROSITE" id="PS51332"/>
    </source>
</evidence>
<sequence length="211" mass="22119">MAILDDLSELLQKGKVKNVVALVTQALEEGISPADILNEGLLKGMGEVGVKFKNNQVYVPEVLIAARALNKGLEVLKPRLVEAGTKPVGKVVIGTVQGDLHDIGKNLVSMMMVGAGLEVVDLGVDVSAEKFVAAVREHKPNIVAMSALLTTTMGHQGDVIEALKAEGLREQVKVMVGGAPVTDSFARQIGADAYTPDAATAAEKARELVCA</sequence>
<keyword evidence="1" id="KW-0479">Metal-binding</keyword>
<evidence type="ECO:0000256" key="1">
    <source>
        <dbReference type="ARBA" id="ARBA00022723"/>
    </source>
</evidence>
<feature type="domain" description="B12-binding" evidence="3">
    <location>
        <begin position="88"/>
        <end position="211"/>
    </location>
</feature>
<dbReference type="InterPro" id="IPR036594">
    <property type="entry name" value="Meth_synthase_dom"/>
</dbReference>
<evidence type="ECO:0000313" key="5">
    <source>
        <dbReference type="EMBL" id="MEQ2441768.1"/>
    </source>
</evidence>
<dbReference type="InterPro" id="IPR050554">
    <property type="entry name" value="Met_Synthase/Corrinoid"/>
</dbReference>
<dbReference type="SMART" id="SM01018">
    <property type="entry name" value="B12-binding_2"/>
    <property type="match status" value="1"/>
</dbReference>
<organism evidence="5 6">
    <name type="scientific">Solibaculum intestinale</name>
    <dbReference type="NCBI Taxonomy" id="3133165"/>
    <lineage>
        <taxon>Bacteria</taxon>
        <taxon>Bacillati</taxon>
        <taxon>Bacillota</taxon>
        <taxon>Clostridia</taxon>
        <taxon>Eubacteriales</taxon>
        <taxon>Oscillospiraceae</taxon>
        <taxon>Solibaculum</taxon>
    </lineage>
</organism>
<dbReference type="CDD" id="cd02070">
    <property type="entry name" value="corrinoid_protein_B12-BD"/>
    <property type="match status" value="1"/>
</dbReference>
<keyword evidence="6" id="KW-1185">Reference proteome</keyword>
<dbReference type="PROSITE" id="PS51332">
    <property type="entry name" value="B12_BINDING"/>
    <property type="match status" value="1"/>
</dbReference>
<dbReference type="RefSeq" id="WP_349221077.1">
    <property type="nucleotide sequence ID" value="NZ_JBBMFD010000042.1"/>
</dbReference>
<dbReference type="Pfam" id="PF02310">
    <property type="entry name" value="B12-binding"/>
    <property type="match status" value="1"/>
</dbReference>
<accession>A0ABV1E383</accession>
<dbReference type="PANTHER" id="PTHR45833:SF1">
    <property type="entry name" value="METHIONINE SYNTHASE"/>
    <property type="match status" value="1"/>
</dbReference>
<dbReference type="PANTHER" id="PTHR45833">
    <property type="entry name" value="METHIONINE SYNTHASE"/>
    <property type="match status" value="1"/>
</dbReference>
<dbReference type="Gene3D" id="3.40.50.280">
    <property type="entry name" value="Cobalamin-binding domain"/>
    <property type="match status" value="1"/>
</dbReference>
<evidence type="ECO:0000259" key="4">
    <source>
        <dbReference type="PROSITE" id="PS51337"/>
    </source>
</evidence>
<dbReference type="InterPro" id="IPR006158">
    <property type="entry name" value="Cobalamin-bd"/>
</dbReference>
<dbReference type="Pfam" id="PF02607">
    <property type="entry name" value="B12-binding_2"/>
    <property type="match status" value="1"/>
</dbReference>
<dbReference type="SUPFAM" id="SSF47644">
    <property type="entry name" value="Methionine synthase domain"/>
    <property type="match status" value="1"/>
</dbReference>
<protein>
    <submittedName>
        <fullName evidence="5">Corrinoid protein</fullName>
    </submittedName>
</protein>
<dbReference type="Proteomes" id="UP001489509">
    <property type="component" value="Unassembled WGS sequence"/>
</dbReference>
<evidence type="ECO:0000256" key="2">
    <source>
        <dbReference type="ARBA" id="ARBA00023285"/>
    </source>
</evidence>
<dbReference type="EMBL" id="JBBMFD010000042">
    <property type="protein sequence ID" value="MEQ2441768.1"/>
    <property type="molecule type" value="Genomic_DNA"/>
</dbReference>
<dbReference type="InterPro" id="IPR036724">
    <property type="entry name" value="Cobalamin-bd_sf"/>
</dbReference>
<dbReference type="PROSITE" id="PS51337">
    <property type="entry name" value="B12_BINDING_NTER"/>
    <property type="match status" value="1"/>
</dbReference>
<proteinExistence type="predicted"/>
<name>A0ABV1E383_9FIRM</name>
<dbReference type="SUPFAM" id="SSF52242">
    <property type="entry name" value="Cobalamin (vitamin B12)-binding domain"/>
    <property type="match status" value="1"/>
</dbReference>
<feature type="domain" description="B12-binding N-terminal" evidence="4">
    <location>
        <begin position="1"/>
        <end position="88"/>
    </location>
</feature>
<evidence type="ECO:0000313" key="6">
    <source>
        <dbReference type="Proteomes" id="UP001489509"/>
    </source>
</evidence>
<dbReference type="Gene3D" id="1.10.1240.10">
    <property type="entry name" value="Methionine synthase domain"/>
    <property type="match status" value="1"/>
</dbReference>
<dbReference type="InterPro" id="IPR003759">
    <property type="entry name" value="Cbl-bd_cap"/>
</dbReference>
<reference evidence="5 6" key="1">
    <citation type="submission" date="2024-03" db="EMBL/GenBank/DDBJ databases">
        <title>Human intestinal bacterial collection.</title>
        <authorList>
            <person name="Pauvert C."/>
            <person name="Hitch T.C.A."/>
            <person name="Clavel T."/>
        </authorList>
    </citation>
    <scope>NUCLEOTIDE SEQUENCE [LARGE SCALE GENOMIC DNA]</scope>
    <source>
        <strain evidence="5 6">CLA-JM-H44</strain>
    </source>
</reference>
<comment type="caution">
    <text evidence="5">The sequence shown here is derived from an EMBL/GenBank/DDBJ whole genome shotgun (WGS) entry which is preliminary data.</text>
</comment>